<proteinExistence type="predicted"/>
<protein>
    <submittedName>
        <fullName evidence="1">Uncharacterized protein</fullName>
    </submittedName>
</protein>
<dbReference type="EMBL" id="JAWDJW010006484">
    <property type="protein sequence ID" value="KAK3064544.1"/>
    <property type="molecule type" value="Genomic_DNA"/>
</dbReference>
<evidence type="ECO:0000313" key="1">
    <source>
        <dbReference type="EMBL" id="KAK3064544.1"/>
    </source>
</evidence>
<sequence>MGCWFWGIIAGLGVRLSCLMASQVADRKRCWRRGWRDWRRRRRRSCHGMRSRFFVRVGRQLQRTGTNKVQKQELREQRVDPERVGKTGDKLFWLQGWRYVRFGKREWGDVEGGKVKL</sequence>
<organism evidence="1 2">
    <name type="scientific">Coniosporium uncinatum</name>
    <dbReference type="NCBI Taxonomy" id="93489"/>
    <lineage>
        <taxon>Eukaryota</taxon>
        <taxon>Fungi</taxon>
        <taxon>Dikarya</taxon>
        <taxon>Ascomycota</taxon>
        <taxon>Pezizomycotina</taxon>
        <taxon>Dothideomycetes</taxon>
        <taxon>Dothideomycetes incertae sedis</taxon>
        <taxon>Coniosporium</taxon>
    </lineage>
</organism>
<keyword evidence="2" id="KW-1185">Reference proteome</keyword>
<gene>
    <name evidence="1" type="ORF">LTS18_006254</name>
</gene>
<accession>A0ACC3DAY6</accession>
<dbReference type="Proteomes" id="UP001186974">
    <property type="component" value="Unassembled WGS sequence"/>
</dbReference>
<evidence type="ECO:0000313" key="2">
    <source>
        <dbReference type="Proteomes" id="UP001186974"/>
    </source>
</evidence>
<name>A0ACC3DAY6_9PEZI</name>
<comment type="caution">
    <text evidence="1">The sequence shown here is derived from an EMBL/GenBank/DDBJ whole genome shotgun (WGS) entry which is preliminary data.</text>
</comment>
<reference evidence="1" key="1">
    <citation type="submission" date="2024-09" db="EMBL/GenBank/DDBJ databases">
        <title>Black Yeasts Isolated from many extreme environments.</title>
        <authorList>
            <person name="Coleine C."/>
            <person name="Stajich J.E."/>
            <person name="Selbmann L."/>
        </authorList>
    </citation>
    <scope>NUCLEOTIDE SEQUENCE</scope>
    <source>
        <strain evidence="1">CCFEE 5737</strain>
    </source>
</reference>